<evidence type="ECO:0000256" key="4">
    <source>
        <dbReference type="ARBA" id="ARBA00022989"/>
    </source>
</evidence>
<dbReference type="EMBL" id="AMSQ01000005">
    <property type="protein sequence ID" value="EKU49036.1"/>
    <property type="molecule type" value="Genomic_DNA"/>
</dbReference>
<dbReference type="PANTHER" id="PTHR11706:SF33">
    <property type="entry name" value="NATURAL RESISTANCE-ASSOCIATED MACROPHAGE PROTEIN 2"/>
    <property type="match status" value="1"/>
</dbReference>
<evidence type="ECO:0000256" key="3">
    <source>
        <dbReference type="ARBA" id="ARBA00022692"/>
    </source>
</evidence>
<sequence length="408" mass="43198">MEKEKGIKKLKILGPGMIVTASFIGPGTVTTMTQGGASFGYSLLWTVIFSIIATIILQEMIVRISLVTNEGLGEAIQDLFHHHILKFGAVWFSMIAVTLGCAAYISGDLLGTSLGASYLFNIPENAVAPVIGLIILAIGISGSYHLVEKMMLLLVVIMGIIFITTVFIVQPDFGAVLKGAFLPSLPNGSVLTMIALIGTTVVPYNFFIHANSVHERFDGTRDLKAARLDTILSITVGGLISASILILAGALIDGKKVTSVVQLAEPLKPIMGDFAPVMISIGLFAAGLSSAIASPMGAATTISSCMGWKGGMKNTKYKIVFAIIIMIGIITSALGFEPLEVLLIAQALNGMILPLIAILIYVIINKKGMMGKFKNGTVLNNLGFLVVLTVCFLGCYSMFDAIKTFVTG</sequence>
<evidence type="ECO:0000313" key="7">
    <source>
        <dbReference type="EMBL" id="EKU49036.1"/>
    </source>
</evidence>
<evidence type="ECO:0000256" key="6">
    <source>
        <dbReference type="SAM" id="Phobius"/>
    </source>
</evidence>
<dbReference type="eggNOG" id="COG1914">
    <property type="taxonomic scope" value="Bacteria"/>
</dbReference>
<feature type="transmembrane region" description="Helical" evidence="6">
    <location>
        <begin position="190"/>
        <end position="210"/>
    </location>
</feature>
<dbReference type="Gene3D" id="1.20.1730.10">
    <property type="entry name" value="Sodium/glucose cotransporter"/>
    <property type="match status" value="1"/>
</dbReference>
<protein>
    <submittedName>
        <fullName evidence="7">Mn2+ Fe2+ transporter</fullName>
    </submittedName>
</protein>
<dbReference type="OrthoDB" id="9787548at2"/>
<dbReference type="GO" id="GO:0015086">
    <property type="term" value="F:cadmium ion transmembrane transporter activity"/>
    <property type="evidence" value="ECO:0007669"/>
    <property type="project" value="TreeGrafter"/>
</dbReference>
<feature type="transmembrane region" description="Helical" evidence="6">
    <location>
        <begin position="39"/>
        <end position="57"/>
    </location>
</feature>
<feature type="transmembrane region" description="Helical" evidence="6">
    <location>
        <begin position="376"/>
        <end position="399"/>
    </location>
</feature>
<keyword evidence="3 6" id="KW-0812">Transmembrane</keyword>
<comment type="subcellular location">
    <subcellularLocation>
        <location evidence="1">Membrane</location>
        <topology evidence="1">Multi-pass membrane protein</topology>
    </subcellularLocation>
</comment>
<evidence type="ECO:0000256" key="2">
    <source>
        <dbReference type="ARBA" id="ARBA00022448"/>
    </source>
</evidence>
<evidence type="ECO:0000313" key="8">
    <source>
        <dbReference type="Proteomes" id="UP000009885"/>
    </source>
</evidence>
<evidence type="ECO:0000256" key="1">
    <source>
        <dbReference type="ARBA" id="ARBA00004141"/>
    </source>
</evidence>
<feature type="transmembrane region" description="Helical" evidence="6">
    <location>
        <begin position="274"/>
        <end position="298"/>
    </location>
</feature>
<feature type="transmembrane region" description="Helical" evidence="6">
    <location>
        <begin position="151"/>
        <end position="170"/>
    </location>
</feature>
<dbReference type="GO" id="GO:0034755">
    <property type="term" value="P:iron ion transmembrane transport"/>
    <property type="evidence" value="ECO:0007669"/>
    <property type="project" value="TreeGrafter"/>
</dbReference>
<dbReference type="PANTHER" id="PTHR11706">
    <property type="entry name" value="SOLUTE CARRIER PROTEIN FAMILY 11 MEMBER"/>
    <property type="match status" value="1"/>
</dbReference>
<feature type="transmembrane region" description="Helical" evidence="6">
    <location>
        <begin position="126"/>
        <end position="144"/>
    </location>
</feature>
<dbReference type="Pfam" id="PF01566">
    <property type="entry name" value="Nramp"/>
    <property type="match status" value="1"/>
</dbReference>
<dbReference type="AlphaFoldDB" id="K9ASJ2"/>
<keyword evidence="5 6" id="KW-0472">Membrane</keyword>
<dbReference type="NCBIfam" id="NF037982">
    <property type="entry name" value="Nramp_1"/>
    <property type="match status" value="1"/>
</dbReference>
<feature type="transmembrane region" description="Helical" evidence="6">
    <location>
        <begin position="87"/>
        <end position="106"/>
    </location>
</feature>
<feature type="transmembrane region" description="Helical" evidence="6">
    <location>
        <begin position="342"/>
        <end position="364"/>
    </location>
</feature>
<keyword evidence="2" id="KW-0813">Transport</keyword>
<dbReference type="PRINTS" id="PR00447">
    <property type="entry name" value="NATRESASSCMP"/>
</dbReference>
<keyword evidence="4 6" id="KW-1133">Transmembrane helix</keyword>
<feature type="transmembrane region" description="Helical" evidence="6">
    <location>
        <begin position="231"/>
        <end position="254"/>
    </location>
</feature>
<proteinExistence type="predicted"/>
<organism evidence="7 8">
    <name type="scientific">Staphylococcus massiliensis S46</name>
    <dbReference type="NCBI Taxonomy" id="1229783"/>
    <lineage>
        <taxon>Bacteria</taxon>
        <taxon>Bacillati</taxon>
        <taxon>Bacillota</taxon>
        <taxon>Bacilli</taxon>
        <taxon>Bacillales</taxon>
        <taxon>Staphylococcaceae</taxon>
        <taxon>Staphylococcus</taxon>
    </lineage>
</organism>
<dbReference type="InterPro" id="IPR001046">
    <property type="entry name" value="NRAMP_fam"/>
</dbReference>
<dbReference type="Proteomes" id="UP000009885">
    <property type="component" value="Unassembled WGS sequence"/>
</dbReference>
<feature type="transmembrane region" description="Helical" evidence="6">
    <location>
        <begin position="319"/>
        <end position="336"/>
    </location>
</feature>
<feature type="transmembrane region" description="Helical" evidence="6">
    <location>
        <begin position="12"/>
        <end position="33"/>
    </location>
</feature>
<dbReference type="GO" id="GO:0005384">
    <property type="term" value="F:manganese ion transmembrane transporter activity"/>
    <property type="evidence" value="ECO:0007669"/>
    <property type="project" value="TreeGrafter"/>
</dbReference>
<dbReference type="InterPro" id="IPR038377">
    <property type="entry name" value="Na/Glc_symporter_sf"/>
</dbReference>
<name>K9ASJ2_9STAP</name>
<dbReference type="PATRIC" id="fig|1229783.3.peg.908"/>
<gene>
    <name evidence="7" type="ORF">C273_04505</name>
</gene>
<dbReference type="STRING" id="1229783.C273_04505"/>
<keyword evidence="8" id="KW-1185">Reference proteome</keyword>
<dbReference type="RefSeq" id="WP_009382927.1">
    <property type="nucleotide sequence ID" value="NZ_AMSQ01000005.1"/>
</dbReference>
<comment type="caution">
    <text evidence="7">The sequence shown here is derived from an EMBL/GenBank/DDBJ whole genome shotgun (WGS) entry which is preliminary data.</text>
</comment>
<accession>K9ASJ2</accession>
<evidence type="ECO:0000256" key="5">
    <source>
        <dbReference type="ARBA" id="ARBA00023136"/>
    </source>
</evidence>
<reference evidence="7 8" key="1">
    <citation type="journal article" date="2013" name="Genome Announc.">
        <title>Genome Sequence of Staphylococcus massiliensis Strain S46, Isolated from the Surface of Healthy Human Skin.</title>
        <authorList>
            <person name="Srivastav R."/>
            <person name="Singh A."/>
            <person name="Jangir P.K."/>
            <person name="Kumari C."/>
            <person name="Muduli S."/>
            <person name="Sharma R."/>
        </authorList>
    </citation>
    <scope>NUCLEOTIDE SEQUENCE [LARGE SCALE GENOMIC DNA]</scope>
    <source>
        <strain evidence="7 8">S46</strain>
    </source>
</reference>
<dbReference type="GO" id="GO:0005886">
    <property type="term" value="C:plasma membrane"/>
    <property type="evidence" value="ECO:0007669"/>
    <property type="project" value="TreeGrafter"/>
</dbReference>